<dbReference type="AlphaFoldDB" id="A0A8H7XWL5"/>
<accession>A0A8H7XWL5</accession>
<reference evidence="1" key="1">
    <citation type="submission" date="2021-02" db="EMBL/GenBank/DDBJ databases">
        <title>Psilocybe cubensis genome.</title>
        <authorList>
            <person name="Mckernan K.J."/>
            <person name="Crawford S."/>
            <person name="Trippe A."/>
            <person name="Kane L.T."/>
            <person name="Mclaughlin S."/>
        </authorList>
    </citation>
    <scope>NUCLEOTIDE SEQUENCE [LARGE SCALE GENOMIC DNA]</scope>
    <source>
        <strain evidence="1">MGC-MH-2018</strain>
    </source>
</reference>
<dbReference type="Gene3D" id="1.25.40.10">
    <property type="entry name" value="Tetratricopeptide repeat domain"/>
    <property type="match status" value="2"/>
</dbReference>
<gene>
    <name evidence="1" type="ORF">JR316_007402</name>
</gene>
<name>A0A8H7XWL5_PSICU</name>
<dbReference type="EMBL" id="JAFIQS010000007">
    <property type="protein sequence ID" value="KAG5167064.1"/>
    <property type="molecule type" value="Genomic_DNA"/>
</dbReference>
<evidence type="ECO:0008006" key="2">
    <source>
        <dbReference type="Google" id="ProtNLM"/>
    </source>
</evidence>
<dbReference type="PANTHER" id="PTHR19959:SF119">
    <property type="entry name" value="FUNGAL LIPASE-LIKE DOMAIN-CONTAINING PROTEIN"/>
    <property type="match status" value="1"/>
</dbReference>
<dbReference type="InterPro" id="IPR011990">
    <property type="entry name" value="TPR-like_helical_dom_sf"/>
</dbReference>
<comment type="caution">
    <text evidence="1">The sequence shown here is derived from an EMBL/GenBank/DDBJ whole genome shotgun (WGS) entry which is preliminary data.</text>
</comment>
<dbReference type="InterPro" id="IPR019734">
    <property type="entry name" value="TPR_rpt"/>
</dbReference>
<dbReference type="SMART" id="SM00028">
    <property type="entry name" value="TPR"/>
    <property type="match status" value="9"/>
</dbReference>
<organism evidence="1">
    <name type="scientific">Psilocybe cubensis</name>
    <name type="common">Psychedelic mushroom</name>
    <name type="synonym">Stropharia cubensis</name>
    <dbReference type="NCBI Taxonomy" id="181762"/>
    <lineage>
        <taxon>Eukaryota</taxon>
        <taxon>Fungi</taxon>
        <taxon>Dikarya</taxon>
        <taxon>Basidiomycota</taxon>
        <taxon>Agaricomycotina</taxon>
        <taxon>Agaricomycetes</taxon>
        <taxon>Agaricomycetidae</taxon>
        <taxon>Agaricales</taxon>
        <taxon>Agaricineae</taxon>
        <taxon>Strophariaceae</taxon>
        <taxon>Psilocybe</taxon>
    </lineage>
</organism>
<dbReference type="PANTHER" id="PTHR19959">
    <property type="entry name" value="KINESIN LIGHT CHAIN"/>
    <property type="match status" value="1"/>
</dbReference>
<dbReference type="OrthoDB" id="2978551at2759"/>
<proteinExistence type="predicted"/>
<sequence>MSDPLSLVLSSVSLPNALEYMIGLAGTMEETFDKGDQSLHDLHTETAQISSAIVKLAELYNERSCTPFEEKDMNVALLELMLCCQTFPSNPQQQLISPGRGQSGGWGTAHDRVYSEIRELKHRINKCHTRFLGMIKTDKRKGDITSGRYQMTSADDTRKEISKKRRVLLDERLIAFVGSSDMMLSKLPPQVTTNLIADTYLRFQVDAIDNYLIELSTTNSYPVEAPLEDYLRPFQPVLNTGPSRDREAFRQNIIEQTLEIQSSIRSDSSTLSIQEGAWNMVNLSVGLYSLEMYEEAASMGIWTVNLFRTLVKTNPAIYSPYLVHALRLLSKYYTGINDNDGAKSTIIEAISISRSLQSRFADREIKLQLGEALIAFAYVLDLMGEGAASLQAAQEGVSIYENEIIKHRFPQSNESLEHQPVSKTRYQWAQILEGFTEKSICDYYRALDQLSFSLQNMNQLQSAAWACMKAVDIVANSGYSFRSSVQVDLAGFFYRLAHRQFHEVIKLEQALVYSQQSVEIYRSLCEQDRDQYITSLCHALYEMANTLNKLERYSEAVAVWQEISELAKDINDEQAFRADALNELSWSYRKLDRHSEAATIRTESITVYQTALDSKSDKAAHGYFDLGVDLRLAGRFSDAIEALHMALTKYRALAFSDPDQYTKSIASTLNQLTLNLLHSNRHDEALSDGYESLQLHSTLIEKDLSIVPQYKFALQLNFDLAQVIENETKCIERAQYSVDYARILAERSPNEGNAMLVQAFFSRAYVFSRFERLSEASTAIQEGLDWFDSHPYQNAREAELHIHCLIQACATAFNQGLTRKPLEFLEKAIEVGRSRPLEPAIIDLLVGCMYRRAQVFGLMGRFADAANASVECESLARPNVTSCPIEFVSCLRVCSLAARDTKQFQKAVDYIEEALELCHSEDFMKATKTASYGHVLEADCLCCLSDALEDIGQKAEALSAAKKALDYAEGLRNKYATLPWSEIESSYIDAKRTLADRLAANNELSQAAELIFEVRSYYEKLVDGRKGLSLSFTSSLYSETIICCAAGRHADGIAARTKLLEFQRRLEMELPELAEQTHILLDKIQTYPFMIGLLAQLDLSCGHPQEIIQGAE</sequence>
<dbReference type="SUPFAM" id="SSF48452">
    <property type="entry name" value="TPR-like"/>
    <property type="match status" value="2"/>
</dbReference>
<protein>
    <recommendedName>
        <fullName evidence="2">TPR-like protein</fullName>
    </recommendedName>
</protein>
<evidence type="ECO:0000313" key="1">
    <source>
        <dbReference type="EMBL" id="KAG5167064.1"/>
    </source>
</evidence>